<feature type="domain" description="DUF7164" evidence="2">
    <location>
        <begin position="140"/>
        <end position="485"/>
    </location>
</feature>
<keyword evidence="1" id="KW-0812">Transmembrane</keyword>
<dbReference type="OrthoDB" id="330499at2759"/>
<protein>
    <recommendedName>
        <fullName evidence="2">DUF7164 domain-containing protein</fullName>
    </recommendedName>
</protein>
<feature type="transmembrane region" description="Helical" evidence="1">
    <location>
        <begin position="12"/>
        <end position="29"/>
    </location>
</feature>
<accession>A0A7M5VCA3</accession>
<dbReference type="GeneID" id="136812263"/>
<dbReference type="RefSeq" id="XP_066924851.1">
    <property type="nucleotide sequence ID" value="XM_067068750.1"/>
</dbReference>
<evidence type="ECO:0000313" key="3">
    <source>
        <dbReference type="EnsemblMetazoa" id="CLYHEMP006921.1"/>
    </source>
</evidence>
<keyword evidence="1" id="KW-0472">Membrane</keyword>
<sequence length="488" mass="56535">MYRLNTGSKELLKIAFVVFAMIVMYHEVFHSNAVSKVLTNKRDTVTVAVIEEEQRVQISLPKNSAKAAQLKESIKQILKNLNQQKLILSTNKKVNVKMVKTPKAPSTTTTTEVQKTMKIPKTTKLPTTKKLPTTTKTPTTSRDYLGVISYIPNSESHARQYLAFAYASWRHITDKEEKLLDKNITNELRNSIDLLAFCHPNICPHLEQFCTKITNISKVHNAVKQKCWAVEQPFETDIRYGPLNSYIMFKRRDVTELSKKYKYLLRTDNDVFISPALILLKPTKFLFGNGGYSDPFNMKRLKEVSKRLGMIHRGRHGIGSTWCAETKQFIMIANKTYDTARYVWLNEFNPKAQGLETINFTKNIEGEWIRWWRPVSSMYGAEIAINHMLPQISDQNLGRFDDSSCSTKSIWEAYHIHCWHSPCHFSKFEFDNFINNLLHGTKDLSNKLSKELVRNSYDKDTRNMTMQQFSSYIAYNAIGKYLGRYFQN</sequence>
<keyword evidence="1" id="KW-1133">Transmembrane helix</keyword>
<reference evidence="3" key="1">
    <citation type="submission" date="2021-01" db="UniProtKB">
        <authorList>
            <consortium name="EnsemblMetazoa"/>
        </authorList>
    </citation>
    <scope>IDENTIFICATION</scope>
</reference>
<evidence type="ECO:0000313" key="4">
    <source>
        <dbReference type="Proteomes" id="UP000594262"/>
    </source>
</evidence>
<dbReference type="AlphaFoldDB" id="A0A7M5VCA3"/>
<name>A0A7M5VCA3_9CNID</name>
<evidence type="ECO:0000256" key="1">
    <source>
        <dbReference type="SAM" id="Phobius"/>
    </source>
</evidence>
<keyword evidence="4" id="KW-1185">Reference proteome</keyword>
<proteinExistence type="predicted"/>
<evidence type="ECO:0000259" key="2">
    <source>
        <dbReference type="Pfam" id="PF23741"/>
    </source>
</evidence>
<dbReference type="Pfam" id="PF23741">
    <property type="entry name" value="DUF7164"/>
    <property type="match status" value="1"/>
</dbReference>
<dbReference type="Proteomes" id="UP000594262">
    <property type="component" value="Unplaced"/>
</dbReference>
<organism evidence="3 4">
    <name type="scientific">Clytia hemisphaerica</name>
    <dbReference type="NCBI Taxonomy" id="252671"/>
    <lineage>
        <taxon>Eukaryota</taxon>
        <taxon>Metazoa</taxon>
        <taxon>Cnidaria</taxon>
        <taxon>Hydrozoa</taxon>
        <taxon>Hydroidolina</taxon>
        <taxon>Leptothecata</taxon>
        <taxon>Obeliida</taxon>
        <taxon>Clytiidae</taxon>
        <taxon>Clytia</taxon>
    </lineage>
</organism>
<dbReference type="InterPro" id="IPR055588">
    <property type="entry name" value="DUF7164"/>
</dbReference>
<dbReference type="EnsemblMetazoa" id="CLYHEMT006921.1">
    <property type="protein sequence ID" value="CLYHEMP006921.1"/>
    <property type="gene ID" value="CLYHEMG006921"/>
</dbReference>